<feature type="domain" description="Alpha-L-glutamate ligase-related protein ATP-grasp" evidence="1">
    <location>
        <begin position="94"/>
        <end position="360"/>
    </location>
</feature>
<reference evidence="2 3" key="1">
    <citation type="submission" date="2020-10" db="EMBL/GenBank/DDBJ databases">
        <title>Mouse Oral microbiota.</title>
        <authorList>
            <person name="Joseph S."/>
            <person name="Aduse-Opoku J."/>
        </authorList>
    </citation>
    <scope>NUCLEOTIDE SEQUENCE [LARGE SCALE GENOMIC DNA]</scope>
    <source>
        <strain evidence="2 3">19428wE5_W307</strain>
    </source>
</reference>
<evidence type="ECO:0000313" key="3">
    <source>
        <dbReference type="Proteomes" id="UP000647980"/>
    </source>
</evidence>
<sequence>MKSKRLSKLLPEKFLKAVHSFYLVKIFAGEYLSIFKKRHLFSHVELSEGEEAAIQQVWKRNYNKKISTRWHRLYQSYNGKFNKFYFPEVLFTLKLERKLNDREIARVLSDKSMLPIYYQNIADVRMPDTYLINNSGIFYTGERKIIEKETAEEIIDNIGEAIIKPTLDSSSGDSVTLCDFHGGTDQRSGKTSGEVFKSYKENYIIQEKIIPCRELEKLYPHSINTLRVITYIVGDRVEHAPITLSMGRSGNHVDNIQAGGVSVAVTDQGVLNSEGFTHYKEVYKSHPDTGTVFDNYRLPEIEKLINTAKSMHEKTPHMRMISWDFTLDEQNRIVLLEFNLSGQSVWFPQMVSGKAVFGKNTEKMIQLIKK</sequence>
<comment type="caution">
    <text evidence="2">The sequence shown here is derived from an EMBL/GenBank/DDBJ whole genome shotgun (WGS) entry which is preliminary data.</text>
</comment>
<accession>A0ABR9XVR5</accession>
<organism evidence="2 3">
    <name type="scientific">Jeotgalicoccus nanhaiensis</name>
    <dbReference type="NCBI Taxonomy" id="568603"/>
    <lineage>
        <taxon>Bacteria</taxon>
        <taxon>Bacillati</taxon>
        <taxon>Bacillota</taxon>
        <taxon>Bacilli</taxon>
        <taxon>Bacillales</taxon>
        <taxon>Staphylococcaceae</taxon>
        <taxon>Jeotgalicoccus</taxon>
    </lineage>
</organism>
<proteinExistence type="predicted"/>
<dbReference type="RefSeq" id="WP_167753347.1">
    <property type="nucleotide sequence ID" value="NZ_JADGLW010000002.1"/>
</dbReference>
<dbReference type="InterPro" id="IPR039523">
    <property type="entry name" value="RimK-rel_E_lig_ATP-grasp"/>
</dbReference>
<dbReference type="Proteomes" id="UP000647980">
    <property type="component" value="Unassembled WGS sequence"/>
</dbReference>
<gene>
    <name evidence="2" type="ORF">IR135_02445</name>
</gene>
<evidence type="ECO:0000259" key="1">
    <source>
        <dbReference type="Pfam" id="PF14397"/>
    </source>
</evidence>
<dbReference type="EMBL" id="JADGLW010000002">
    <property type="protein sequence ID" value="MBF0753118.1"/>
    <property type="molecule type" value="Genomic_DNA"/>
</dbReference>
<dbReference type="Pfam" id="PF14397">
    <property type="entry name" value="ATPgrasp_ST"/>
    <property type="match status" value="1"/>
</dbReference>
<evidence type="ECO:0000313" key="2">
    <source>
        <dbReference type="EMBL" id="MBF0753118.1"/>
    </source>
</evidence>
<dbReference type="SUPFAM" id="SSF56059">
    <property type="entry name" value="Glutathione synthetase ATP-binding domain-like"/>
    <property type="match status" value="1"/>
</dbReference>
<keyword evidence="3" id="KW-1185">Reference proteome</keyword>
<name>A0ABR9XVR5_9STAP</name>
<protein>
    <recommendedName>
        <fullName evidence="1">Alpha-L-glutamate ligase-related protein ATP-grasp domain-containing protein</fullName>
    </recommendedName>
</protein>